<comment type="caution">
    <text evidence="1">The sequence shown here is derived from an EMBL/GenBank/DDBJ whole genome shotgun (WGS) entry which is preliminary data.</text>
</comment>
<reference evidence="1 2" key="2">
    <citation type="journal article" date="2021" name="Genomics">
        <title>High-quality reference genome for Clonorchis sinensis.</title>
        <authorList>
            <person name="Young N.D."/>
            <person name="Stroehlein A.J."/>
            <person name="Kinkar L."/>
            <person name="Wang T."/>
            <person name="Sohn W.M."/>
            <person name="Chang B.C.H."/>
            <person name="Kaur P."/>
            <person name="Weisz D."/>
            <person name="Dudchenko O."/>
            <person name="Aiden E.L."/>
            <person name="Korhonen P.K."/>
            <person name="Gasser R.B."/>
        </authorList>
    </citation>
    <scope>NUCLEOTIDE SEQUENCE [LARGE SCALE GENOMIC DNA]</scope>
    <source>
        <strain evidence="1">Cs-k2</strain>
    </source>
</reference>
<accession>A0A419Q4J1</accession>
<evidence type="ECO:0000313" key="2">
    <source>
        <dbReference type="Proteomes" id="UP000286415"/>
    </source>
</evidence>
<evidence type="ECO:0000313" key="1">
    <source>
        <dbReference type="EMBL" id="KAG5444292.1"/>
    </source>
</evidence>
<dbReference type="EMBL" id="NIRI02000056">
    <property type="protein sequence ID" value="KAG5444292.1"/>
    <property type="molecule type" value="Genomic_DNA"/>
</dbReference>
<keyword evidence="2" id="KW-1185">Reference proteome</keyword>
<sequence length="123" mass="13565">MVQSNRATLLTGRTHPPHNISVSRACYQICRVTCHQAVIIAVSAIISNSRHQAFYPVGKKLARSFRTSQQQTTIKRGESRNCGRVIKLGMAAPCHHWPDILRFSDSPVTDVTIKVIGLGCAIL</sequence>
<gene>
    <name evidence="1" type="ORF">CSKR_111830</name>
</gene>
<dbReference type="AlphaFoldDB" id="A0A419Q4J1"/>
<protein>
    <submittedName>
        <fullName evidence="1">Uncharacterized protein</fullName>
    </submittedName>
</protein>
<proteinExistence type="predicted"/>
<organism evidence="1 2">
    <name type="scientific">Clonorchis sinensis</name>
    <name type="common">Chinese liver fluke</name>
    <dbReference type="NCBI Taxonomy" id="79923"/>
    <lineage>
        <taxon>Eukaryota</taxon>
        <taxon>Metazoa</taxon>
        <taxon>Spiralia</taxon>
        <taxon>Lophotrochozoa</taxon>
        <taxon>Platyhelminthes</taxon>
        <taxon>Trematoda</taxon>
        <taxon>Digenea</taxon>
        <taxon>Opisthorchiida</taxon>
        <taxon>Opisthorchiata</taxon>
        <taxon>Opisthorchiidae</taxon>
        <taxon>Clonorchis</taxon>
    </lineage>
</organism>
<name>A0A419Q4J1_CLOSI</name>
<reference evidence="1 2" key="1">
    <citation type="journal article" date="2018" name="Biotechnol. Adv.">
        <title>Improved genomic resources and new bioinformatic workflow for the carcinogenic parasite Clonorchis sinensis: Biotechnological implications.</title>
        <authorList>
            <person name="Wang D."/>
            <person name="Korhonen P.K."/>
            <person name="Gasser R.B."/>
            <person name="Young N.D."/>
        </authorList>
    </citation>
    <scope>NUCLEOTIDE SEQUENCE [LARGE SCALE GENOMIC DNA]</scope>
    <source>
        <strain evidence="1">Cs-k2</strain>
    </source>
</reference>
<dbReference type="Proteomes" id="UP000286415">
    <property type="component" value="Unassembled WGS sequence"/>
</dbReference>
<dbReference type="InParanoid" id="A0A419Q4J1"/>